<dbReference type="InParanoid" id="A0A5N4AQ97"/>
<keyword evidence="3" id="KW-1015">Disulfide bond</keyword>
<dbReference type="AlphaFoldDB" id="A0A5N4AQ97"/>
<gene>
    <name evidence="4" type="ORF">PPYR_07380</name>
</gene>
<dbReference type="InterPro" id="IPR048280">
    <property type="entry name" value="COX6B-like"/>
</dbReference>
<organism evidence="4 5">
    <name type="scientific">Photinus pyralis</name>
    <name type="common">Common eastern firefly</name>
    <name type="synonym">Lampyris pyralis</name>
    <dbReference type="NCBI Taxonomy" id="7054"/>
    <lineage>
        <taxon>Eukaryota</taxon>
        <taxon>Metazoa</taxon>
        <taxon>Ecdysozoa</taxon>
        <taxon>Arthropoda</taxon>
        <taxon>Hexapoda</taxon>
        <taxon>Insecta</taxon>
        <taxon>Pterygota</taxon>
        <taxon>Neoptera</taxon>
        <taxon>Endopterygota</taxon>
        <taxon>Coleoptera</taxon>
        <taxon>Polyphaga</taxon>
        <taxon>Elateriformia</taxon>
        <taxon>Elateroidea</taxon>
        <taxon>Lampyridae</taxon>
        <taxon>Lampyrinae</taxon>
        <taxon>Photinus</taxon>
    </lineage>
</organism>
<evidence type="ECO:0000256" key="3">
    <source>
        <dbReference type="ARBA" id="ARBA00023157"/>
    </source>
</evidence>
<evidence type="ECO:0000256" key="2">
    <source>
        <dbReference type="ARBA" id="ARBA00023128"/>
    </source>
</evidence>
<comment type="subcellular location">
    <subcellularLocation>
        <location evidence="1">Mitochondrion</location>
    </subcellularLocation>
</comment>
<dbReference type="PANTHER" id="PTHR46690:SF1">
    <property type="entry name" value="CYTOCHROME C OXIDASE ASSEMBLY FACTOR 6 HOMOLOG"/>
    <property type="match status" value="1"/>
</dbReference>
<dbReference type="GO" id="GO:0008535">
    <property type="term" value="P:respiratory chain complex IV assembly"/>
    <property type="evidence" value="ECO:0007669"/>
    <property type="project" value="InterPro"/>
</dbReference>
<dbReference type="SUPFAM" id="SSF47694">
    <property type="entry name" value="Cytochrome c oxidase subunit h"/>
    <property type="match status" value="1"/>
</dbReference>
<evidence type="ECO:0000313" key="4">
    <source>
        <dbReference type="EMBL" id="KAB0799500.1"/>
    </source>
</evidence>
<dbReference type="Gene3D" id="1.10.10.140">
    <property type="entry name" value="Cytochrome c oxidase, subunit VIb"/>
    <property type="match status" value="1"/>
</dbReference>
<comment type="caution">
    <text evidence="4">The sequence shown here is derived from an EMBL/GenBank/DDBJ whole genome shotgun (WGS) entry which is preliminary data.</text>
</comment>
<proteinExistence type="predicted"/>
<evidence type="ECO:0008006" key="6">
    <source>
        <dbReference type="Google" id="ProtNLM"/>
    </source>
</evidence>
<dbReference type="InterPro" id="IPR042289">
    <property type="entry name" value="COA6"/>
</dbReference>
<dbReference type="Proteomes" id="UP000327044">
    <property type="component" value="Unassembled WGS sequence"/>
</dbReference>
<evidence type="ECO:0000313" key="5">
    <source>
        <dbReference type="Proteomes" id="UP000327044"/>
    </source>
</evidence>
<sequence>MSYPTKKEREVCWGAKDEYWSCLDKNNQKESVKDGPCAELRKLYEKSCSSQWVKHFDRKRSYLLFKEKLETEGVPSKNLCEQSFGAKRRVYSQVSAM</sequence>
<keyword evidence="5" id="KW-1185">Reference proteome</keyword>
<dbReference type="PANTHER" id="PTHR46690">
    <property type="entry name" value="CYTOCHROME C OXIDASE ASSEMBLY FACTOR 6 HOMOLOG"/>
    <property type="match status" value="1"/>
</dbReference>
<dbReference type="InterPro" id="IPR036549">
    <property type="entry name" value="CX6/COA6-like_sf"/>
</dbReference>
<dbReference type="EMBL" id="VVIM01000005">
    <property type="protein sequence ID" value="KAB0799500.1"/>
    <property type="molecule type" value="Genomic_DNA"/>
</dbReference>
<dbReference type="Pfam" id="PF02297">
    <property type="entry name" value="COX6B"/>
    <property type="match status" value="1"/>
</dbReference>
<dbReference type="GO" id="GO:0005739">
    <property type="term" value="C:mitochondrion"/>
    <property type="evidence" value="ECO:0007669"/>
    <property type="project" value="UniProtKB-SubCell"/>
</dbReference>
<name>A0A5N4AQ97_PHOPY</name>
<reference evidence="4 5" key="1">
    <citation type="journal article" date="2018" name="Elife">
        <title>Firefly genomes illuminate parallel origins of bioluminescence in beetles.</title>
        <authorList>
            <person name="Fallon T.R."/>
            <person name="Lower S.E."/>
            <person name="Chang C.H."/>
            <person name="Bessho-Uehara M."/>
            <person name="Martin G.J."/>
            <person name="Bewick A.J."/>
            <person name="Behringer M."/>
            <person name="Debat H.J."/>
            <person name="Wong I."/>
            <person name="Day J.C."/>
            <person name="Suvorov A."/>
            <person name="Silva C.J."/>
            <person name="Stanger-Hall K.F."/>
            <person name="Hall D.W."/>
            <person name="Schmitz R.J."/>
            <person name="Nelson D.R."/>
            <person name="Lewis S.M."/>
            <person name="Shigenobu S."/>
            <person name="Bybee S.M."/>
            <person name="Larracuente A.M."/>
            <person name="Oba Y."/>
            <person name="Weng J.K."/>
        </authorList>
    </citation>
    <scope>NUCLEOTIDE SEQUENCE [LARGE SCALE GENOMIC DNA]</scope>
    <source>
        <strain evidence="4">1611_PpyrPB1</strain>
        <tissue evidence="4">Whole body</tissue>
    </source>
</reference>
<dbReference type="PROSITE" id="PS51808">
    <property type="entry name" value="CHCH"/>
    <property type="match status" value="1"/>
</dbReference>
<accession>A0A5N4AQ97</accession>
<protein>
    <recommendedName>
        <fullName evidence="6">Cytochrome c oxidase assembly factor 6</fullName>
    </recommendedName>
</protein>
<evidence type="ECO:0000256" key="1">
    <source>
        <dbReference type="ARBA" id="ARBA00004173"/>
    </source>
</evidence>
<keyword evidence="2" id="KW-0496">Mitochondrion</keyword>
<dbReference type="FunCoup" id="A0A5N4AQ97">
    <property type="interactions" value="331"/>
</dbReference>
<dbReference type="GO" id="GO:0042775">
    <property type="term" value="P:mitochondrial ATP synthesis coupled electron transport"/>
    <property type="evidence" value="ECO:0007669"/>
    <property type="project" value="TreeGrafter"/>
</dbReference>